<evidence type="ECO:0000313" key="2">
    <source>
        <dbReference type="Proteomes" id="UP000257109"/>
    </source>
</evidence>
<dbReference type="AlphaFoldDB" id="A0A371GQE2"/>
<gene>
    <name evidence="1" type="ORF">CR513_25028</name>
</gene>
<keyword evidence="2" id="KW-1185">Reference proteome</keyword>
<sequence>MGEDDFTGPHSGCLGLRPLVQSNVVRVRSSRRPKELDLNRWAGSDRVILVMKSDVNAGTESTNSSSLRLSFYFPTMFGSHGLGTTSESQPIPLSSSESEALAIMPKSIAITEGTSSRPSTPIVPSTLRAEEHYEWVNEEVLLYRSNIIRSNVNLLMVNGGWVRKPYIGRFDMVHCSPSE</sequence>
<name>A0A371GQE2_MUCPR</name>
<comment type="caution">
    <text evidence="1">The sequence shown here is derived from an EMBL/GenBank/DDBJ whole genome shotgun (WGS) entry which is preliminary data.</text>
</comment>
<dbReference type="EMBL" id="QJKJ01004780">
    <property type="protein sequence ID" value="RDX92791.1"/>
    <property type="molecule type" value="Genomic_DNA"/>
</dbReference>
<dbReference type="Proteomes" id="UP000257109">
    <property type="component" value="Unassembled WGS sequence"/>
</dbReference>
<reference evidence="1" key="1">
    <citation type="submission" date="2018-05" db="EMBL/GenBank/DDBJ databases">
        <title>Draft genome of Mucuna pruriens seed.</title>
        <authorList>
            <person name="Nnadi N.E."/>
            <person name="Vos R."/>
            <person name="Hasami M.H."/>
            <person name="Devisetty U.K."/>
            <person name="Aguiy J.C."/>
        </authorList>
    </citation>
    <scope>NUCLEOTIDE SEQUENCE [LARGE SCALE GENOMIC DNA]</scope>
    <source>
        <strain evidence="1">JCA_2017</strain>
    </source>
</reference>
<accession>A0A371GQE2</accession>
<organism evidence="1 2">
    <name type="scientific">Mucuna pruriens</name>
    <name type="common">Velvet bean</name>
    <name type="synonym">Dolichos pruriens</name>
    <dbReference type="NCBI Taxonomy" id="157652"/>
    <lineage>
        <taxon>Eukaryota</taxon>
        <taxon>Viridiplantae</taxon>
        <taxon>Streptophyta</taxon>
        <taxon>Embryophyta</taxon>
        <taxon>Tracheophyta</taxon>
        <taxon>Spermatophyta</taxon>
        <taxon>Magnoliopsida</taxon>
        <taxon>eudicotyledons</taxon>
        <taxon>Gunneridae</taxon>
        <taxon>Pentapetalae</taxon>
        <taxon>rosids</taxon>
        <taxon>fabids</taxon>
        <taxon>Fabales</taxon>
        <taxon>Fabaceae</taxon>
        <taxon>Papilionoideae</taxon>
        <taxon>50 kb inversion clade</taxon>
        <taxon>NPAAA clade</taxon>
        <taxon>indigoferoid/millettioid clade</taxon>
        <taxon>Phaseoleae</taxon>
        <taxon>Mucuna</taxon>
    </lineage>
</organism>
<protein>
    <submittedName>
        <fullName evidence="1">Uncharacterized protein</fullName>
    </submittedName>
</protein>
<proteinExistence type="predicted"/>
<feature type="non-terminal residue" evidence="1">
    <location>
        <position position="1"/>
    </location>
</feature>
<evidence type="ECO:0000313" key="1">
    <source>
        <dbReference type="EMBL" id="RDX92791.1"/>
    </source>
</evidence>